<dbReference type="AlphaFoldDB" id="A0A1Y5IB45"/>
<gene>
    <name evidence="2" type="ORF">BE221DRAFT_77249</name>
</gene>
<organism evidence="2">
    <name type="scientific">Ostreococcus tauri</name>
    <name type="common">Marine green alga</name>
    <dbReference type="NCBI Taxonomy" id="70448"/>
    <lineage>
        <taxon>Eukaryota</taxon>
        <taxon>Viridiplantae</taxon>
        <taxon>Chlorophyta</taxon>
        <taxon>Mamiellophyceae</taxon>
        <taxon>Mamiellales</taxon>
        <taxon>Bathycoccaceae</taxon>
        <taxon>Ostreococcus</taxon>
    </lineage>
</organism>
<reference evidence="2" key="1">
    <citation type="submission" date="2017-04" db="EMBL/GenBank/DDBJ databases">
        <title>Population genomics of picophytoplankton unveils novel chromosome hypervariability.</title>
        <authorList>
            <consortium name="DOE Joint Genome Institute"/>
            <person name="Blanc-Mathieu R."/>
            <person name="Krasovec M."/>
            <person name="Hebrard M."/>
            <person name="Yau S."/>
            <person name="Desgranges E."/>
            <person name="Martin J."/>
            <person name="Schackwitz W."/>
            <person name="Kuo A."/>
            <person name="Salin G."/>
            <person name="Donnadieu C."/>
            <person name="Desdevises Y."/>
            <person name="Sanchez-Ferandin S."/>
            <person name="Moreau H."/>
            <person name="Rivals E."/>
            <person name="Grigoriev I.V."/>
            <person name="Grimsley N."/>
            <person name="Eyre-Walker A."/>
            <person name="Piganeau G."/>
        </authorList>
    </citation>
    <scope>NUCLEOTIDE SEQUENCE [LARGE SCALE GENOMIC DNA]</scope>
    <source>
        <strain evidence="2">RCC 1115</strain>
    </source>
</reference>
<dbReference type="EMBL" id="KZ155790">
    <property type="protein sequence ID" value="OUS45434.1"/>
    <property type="molecule type" value="Genomic_DNA"/>
</dbReference>
<feature type="non-terminal residue" evidence="2">
    <location>
        <position position="1"/>
    </location>
</feature>
<accession>A0A1Y5IB45</accession>
<feature type="region of interest" description="Disordered" evidence="1">
    <location>
        <begin position="83"/>
        <end position="103"/>
    </location>
</feature>
<sequence>TTPLALASVPIDSRVARFVTPSSASLATSAGMSRISCTSTSIVHETATCASPTKATCSTTTPEDAPVALRSVSAEISLSVHLSHEAARSESANTSAVRSQSAP</sequence>
<name>A0A1Y5IB45_OSTTA</name>
<dbReference type="Proteomes" id="UP000195557">
    <property type="component" value="Unassembled WGS sequence"/>
</dbReference>
<protein>
    <submittedName>
        <fullName evidence="2">Uncharacterized protein</fullName>
    </submittedName>
</protein>
<evidence type="ECO:0000256" key="1">
    <source>
        <dbReference type="SAM" id="MobiDB-lite"/>
    </source>
</evidence>
<evidence type="ECO:0000313" key="2">
    <source>
        <dbReference type="EMBL" id="OUS45434.1"/>
    </source>
</evidence>
<feature type="compositionally biased region" description="Polar residues" evidence="1">
    <location>
        <begin position="90"/>
        <end position="103"/>
    </location>
</feature>
<proteinExistence type="predicted"/>